<proteinExistence type="predicted"/>
<gene>
    <name evidence="1" type="ORF">P3T76_011704</name>
</gene>
<evidence type="ECO:0000313" key="1">
    <source>
        <dbReference type="EMBL" id="KAK1933944.1"/>
    </source>
</evidence>
<dbReference type="Proteomes" id="UP001259832">
    <property type="component" value="Unassembled WGS sequence"/>
</dbReference>
<evidence type="ECO:0000313" key="2">
    <source>
        <dbReference type="Proteomes" id="UP001259832"/>
    </source>
</evidence>
<comment type="caution">
    <text evidence="1">The sequence shown here is derived from an EMBL/GenBank/DDBJ whole genome shotgun (WGS) entry which is preliminary data.</text>
</comment>
<keyword evidence="2" id="KW-1185">Reference proteome</keyword>
<protein>
    <submittedName>
        <fullName evidence="1">Uncharacterized protein</fullName>
    </submittedName>
</protein>
<organism evidence="1 2">
    <name type="scientific">Phytophthora citrophthora</name>
    <dbReference type="NCBI Taxonomy" id="4793"/>
    <lineage>
        <taxon>Eukaryota</taxon>
        <taxon>Sar</taxon>
        <taxon>Stramenopiles</taxon>
        <taxon>Oomycota</taxon>
        <taxon>Peronosporomycetes</taxon>
        <taxon>Peronosporales</taxon>
        <taxon>Peronosporaceae</taxon>
        <taxon>Phytophthora</taxon>
    </lineage>
</organism>
<reference evidence="1" key="1">
    <citation type="submission" date="2023-08" db="EMBL/GenBank/DDBJ databases">
        <title>Reference Genome Resource for the Citrus Pathogen Phytophthora citrophthora.</title>
        <authorList>
            <person name="Moller H."/>
            <person name="Coetzee B."/>
            <person name="Rose L.J."/>
            <person name="Van Niekerk J.M."/>
        </authorList>
    </citation>
    <scope>NUCLEOTIDE SEQUENCE</scope>
    <source>
        <strain evidence="1">STE-U-9442</strain>
    </source>
</reference>
<name>A0AAD9G8X6_9STRA</name>
<accession>A0AAD9G8X6</accession>
<sequence length="78" mass="8828">MIETMQNRYEDKMNALWFNQPDEYNAMTFTKNIGDADAVDIDKSVSCVDSNECEDLAPMLAKPQTENKLALAEPARLI</sequence>
<dbReference type="AlphaFoldDB" id="A0AAD9G8X6"/>
<dbReference type="EMBL" id="JASMQC010000027">
    <property type="protein sequence ID" value="KAK1933944.1"/>
    <property type="molecule type" value="Genomic_DNA"/>
</dbReference>